<dbReference type="PANTHER" id="PTHR30203:SF30">
    <property type="entry name" value="OUTER MEMBRANE PROTEIN-RELATED"/>
    <property type="match status" value="1"/>
</dbReference>
<feature type="chain" id="PRO_5031256306" evidence="4">
    <location>
        <begin position="23"/>
        <end position="494"/>
    </location>
</feature>
<dbReference type="InterPro" id="IPR010131">
    <property type="entry name" value="MdtP/NodT-like"/>
</dbReference>
<protein>
    <submittedName>
        <fullName evidence="5">TolC family protein</fullName>
    </submittedName>
</protein>
<organism evidence="5 6">
    <name type="scientific">Enterobacter agglomerans</name>
    <name type="common">Erwinia herbicola</name>
    <name type="synonym">Pantoea agglomerans</name>
    <dbReference type="NCBI Taxonomy" id="549"/>
    <lineage>
        <taxon>Bacteria</taxon>
        <taxon>Pseudomonadati</taxon>
        <taxon>Pseudomonadota</taxon>
        <taxon>Gammaproteobacteria</taxon>
        <taxon>Enterobacterales</taxon>
        <taxon>Erwiniaceae</taxon>
        <taxon>Pantoea</taxon>
        <taxon>Pantoea agglomerans group</taxon>
    </lineage>
</organism>
<name>A0A7X2MI56_ENTAG</name>
<feature type="signal peptide" evidence="4">
    <location>
        <begin position="1"/>
        <end position="22"/>
    </location>
</feature>
<evidence type="ECO:0000256" key="1">
    <source>
        <dbReference type="ARBA" id="ARBA00004459"/>
    </source>
</evidence>
<dbReference type="Gene3D" id="1.20.1600.10">
    <property type="entry name" value="Outer membrane efflux proteins (OEP)"/>
    <property type="match status" value="1"/>
</dbReference>
<keyword evidence="3" id="KW-0175">Coiled coil</keyword>
<evidence type="ECO:0000256" key="2">
    <source>
        <dbReference type="ARBA" id="ARBA00007613"/>
    </source>
</evidence>
<reference evidence="5 6" key="1">
    <citation type="submission" date="2019-11" db="EMBL/GenBank/DDBJ databases">
        <title>Draft Genome Sequence of Plant Growth-Promoting Rhizosphere-Associated Bacteria.</title>
        <authorList>
            <person name="Vasilyev I.Y."/>
            <person name="Radchenko V."/>
            <person name="Ilnitskaya E.V."/>
        </authorList>
    </citation>
    <scope>NUCLEOTIDE SEQUENCE [LARGE SCALE GENOMIC DNA]</scope>
    <source>
        <strain evidence="5 6">VRA_MhP_f</strain>
    </source>
</reference>
<comment type="similarity">
    <text evidence="2">Belongs to the outer membrane factor (OMF) (TC 1.B.17) family.</text>
</comment>
<dbReference type="EMBL" id="WKLC01000002">
    <property type="protein sequence ID" value="MSE13633.1"/>
    <property type="molecule type" value="Genomic_DNA"/>
</dbReference>
<sequence>MRKALLAYLAFGFISFPLIVSAGEPLHTDAMHGDLIHADNKQVMLSLSEAISLGLRNNPAIRSAYLHRISQKFDLRVAEDSFTPKLVISGNYLRGENQENIYSQNTLSPTTTLLTPYGTRLSLGWAHNSVHNDSSETYSNDGADFTVIQPLLRNAGKEITTANRELARLSEAQHLLEQKNTVSHTVTEIAEAYRALQKAAEEAVILQSSLQRAKDLVMVNSALIKAGRMARLDIVQTEAEVAGQQLSLEQAQNAVESARLQLLQLLAIDLSTPLVIEPVSTPVYTDINSDRAIRIARNVQPAFLSRLLENKKDDINVLLTRNGQLWDVSLIAGSSDRQSRGSGSGSDHSRNNYVGIQVDIPVGDLSSRQAALSAEVSRKAGRLEADDMEQKLRRDILIATNDITTRWKQFVISQRAAELTQQKVDIERQKLAAGRSTNFQVVSFDADLRNAESARLAAAISYQNSLTELDEIMGTTLQSWGIMLNDQGNYAGQE</sequence>
<accession>A0A7X2MI56</accession>
<proteinExistence type="inferred from homology"/>
<keyword evidence="4" id="KW-0732">Signal</keyword>
<dbReference type="AlphaFoldDB" id="A0A7X2MI56"/>
<gene>
    <name evidence="5" type="ORF">GKC49_00200</name>
</gene>
<evidence type="ECO:0000313" key="5">
    <source>
        <dbReference type="EMBL" id="MSE13633.1"/>
    </source>
</evidence>
<evidence type="ECO:0000256" key="3">
    <source>
        <dbReference type="SAM" id="Coils"/>
    </source>
</evidence>
<evidence type="ECO:0000256" key="4">
    <source>
        <dbReference type="SAM" id="SignalP"/>
    </source>
</evidence>
<dbReference type="GO" id="GO:0015562">
    <property type="term" value="F:efflux transmembrane transporter activity"/>
    <property type="evidence" value="ECO:0007669"/>
    <property type="project" value="InterPro"/>
</dbReference>
<dbReference type="InterPro" id="IPR003423">
    <property type="entry name" value="OMP_efflux"/>
</dbReference>
<dbReference type="SUPFAM" id="SSF56954">
    <property type="entry name" value="Outer membrane efflux proteins (OEP)"/>
    <property type="match status" value="1"/>
</dbReference>
<evidence type="ECO:0000313" key="6">
    <source>
        <dbReference type="Proteomes" id="UP000461948"/>
    </source>
</evidence>
<comment type="subcellular location">
    <subcellularLocation>
        <location evidence="1">Cell outer membrane</location>
        <topology evidence="1">Lipid-anchor</topology>
    </subcellularLocation>
</comment>
<comment type="caution">
    <text evidence="5">The sequence shown here is derived from an EMBL/GenBank/DDBJ whole genome shotgun (WGS) entry which is preliminary data.</text>
</comment>
<feature type="coiled-coil region" evidence="3">
    <location>
        <begin position="152"/>
        <end position="268"/>
    </location>
</feature>
<dbReference type="Pfam" id="PF02321">
    <property type="entry name" value="OEP"/>
    <property type="match status" value="1"/>
</dbReference>
<dbReference type="PANTHER" id="PTHR30203">
    <property type="entry name" value="OUTER MEMBRANE CATION EFFLUX PROTEIN"/>
    <property type="match status" value="1"/>
</dbReference>
<dbReference type="Proteomes" id="UP000461948">
    <property type="component" value="Unassembled WGS sequence"/>
</dbReference>